<comment type="caution">
    <text evidence="1">The sequence shown here is derived from an EMBL/GenBank/DDBJ whole genome shotgun (WGS) entry which is preliminary data.</text>
</comment>
<proteinExistence type="predicted"/>
<gene>
    <name evidence="1" type="ORF">H2198_005385</name>
</gene>
<dbReference type="Proteomes" id="UP001172386">
    <property type="component" value="Unassembled WGS sequence"/>
</dbReference>
<sequence>MMPSARYTGERLGSRDNAKFDRGKLHDLTESNSYHEDDVQKVQPAKAAPVAEADSMTGQGGQEVNLKQSVGKERCTQEVAPFFAGESEGLEFLIDQCSPDRPLKGPHYLVPLKTYRHKRSTSKVRRLEPPLPPLQICQELIKCFFHHVYPLLPIINAKDFLEKCETDVTTVSPLLLWSIFFSALNFVSKDVLKANRMPPRKLFKEQCYQNAKDIFDNHDEGDKTTIIQAAVMLSSWYIDHEDRDGSCTVLIVLYRPYLAYDPSKLVNESQIACRQEAIRKARAAASDSTNTLNKLISTNKINQCPSMFMAATMPGMQVLIFEIRNSVGLAKSYAQHQLDLHMLVLSHLRKTYWTADLQHNLFTEVLKAMNGASCHAETDAAPAQPNRDQPVADQHEQAAQEMFNAEHGLTSATFEDFFLTFNPFMGMNAHTDELSTSVDWEVSPSSPLTFDPVHGRMPQ</sequence>
<organism evidence="1 2">
    <name type="scientific">Neophaeococcomyces mojaviensis</name>
    <dbReference type="NCBI Taxonomy" id="3383035"/>
    <lineage>
        <taxon>Eukaryota</taxon>
        <taxon>Fungi</taxon>
        <taxon>Dikarya</taxon>
        <taxon>Ascomycota</taxon>
        <taxon>Pezizomycotina</taxon>
        <taxon>Eurotiomycetes</taxon>
        <taxon>Chaetothyriomycetidae</taxon>
        <taxon>Chaetothyriales</taxon>
        <taxon>Chaetothyriales incertae sedis</taxon>
        <taxon>Neophaeococcomyces</taxon>
    </lineage>
</organism>
<keyword evidence="2" id="KW-1185">Reference proteome</keyword>
<name>A0ACC3A659_9EURO</name>
<evidence type="ECO:0000313" key="2">
    <source>
        <dbReference type="Proteomes" id="UP001172386"/>
    </source>
</evidence>
<accession>A0ACC3A659</accession>
<protein>
    <submittedName>
        <fullName evidence="1">Uncharacterized protein</fullName>
    </submittedName>
</protein>
<dbReference type="EMBL" id="JAPDRQ010000088">
    <property type="protein sequence ID" value="KAJ9655848.1"/>
    <property type="molecule type" value="Genomic_DNA"/>
</dbReference>
<evidence type="ECO:0000313" key="1">
    <source>
        <dbReference type="EMBL" id="KAJ9655848.1"/>
    </source>
</evidence>
<reference evidence="1" key="1">
    <citation type="submission" date="2022-10" db="EMBL/GenBank/DDBJ databases">
        <title>Culturing micro-colonial fungi from biological soil crusts in the Mojave desert and describing Neophaeococcomyces mojavensis, and introducing the new genera and species Taxawa tesnikishii.</title>
        <authorList>
            <person name="Kurbessoian T."/>
            <person name="Stajich J.E."/>
        </authorList>
    </citation>
    <scope>NUCLEOTIDE SEQUENCE</scope>
    <source>
        <strain evidence="1">JES_112</strain>
    </source>
</reference>